<evidence type="ECO:0000313" key="2">
    <source>
        <dbReference type="Proteomes" id="UP000821865"/>
    </source>
</evidence>
<name>A0ACB8DVC7_DERSI</name>
<organism evidence="1 2">
    <name type="scientific">Dermacentor silvarum</name>
    <name type="common">Tick</name>
    <dbReference type="NCBI Taxonomy" id="543639"/>
    <lineage>
        <taxon>Eukaryota</taxon>
        <taxon>Metazoa</taxon>
        <taxon>Ecdysozoa</taxon>
        <taxon>Arthropoda</taxon>
        <taxon>Chelicerata</taxon>
        <taxon>Arachnida</taxon>
        <taxon>Acari</taxon>
        <taxon>Parasitiformes</taxon>
        <taxon>Ixodida</taxon>
        <taxon>Ixodoidea</taxon>
        <taxon>Ixodidae</taxon>
        <taxon>Rhipicephalinae</taxon>
        <taxon>Dermacentor</taxon>
    </lineage>
</organism>
<accession>A0ACB8DVC7</accession>
<sequence>MHGRKKKKTDACRLSDCTYGALHQTAQVLVEIAMHCFEELGVAFVLLGKFQTDLLEDRFRRYRLGPITTYLSDSCTQAKTSCACKARCHPTGTSPASHTNEDQKWEEFREGVGLQRAGWNVVVTAQAFPKLEVVLPVIGYVAGYAVHMALKKLKYDKCKDALTVNKTITVSPALPLYSLVK</sequence>
<protein>
    <submittedName>
        <fullName evidence="1">Uncharacterized protein</fullName>
    </submittedName>
</protein>
<comment type="caution">
    <text evidence="1">The sequence shown here is derived from an EMBL/GenBank/DDBJ whole genome shotgun (WGS) entry which is preliminary data.</text>
</comment>
<reference evidence="1" key="1">
    <citation type="submission" date="2020-05" db="EMBL/GenBank/DDBJ databases">
        <title>Large-scale comparative analyses of tick genomes elucidate their genetic diversity and vector capacities.</title>
        <authorList>
            <person name="Jia N."/>
            <person name="Wang J."/>
            <person name="Shi W."/>
            <person name="Du L."/>
            <person name="Sun Y."/>
            <person name="Zhan W."/>
            <person name="Jiang J."/>
            <person name="Wang Q."/>
            <person name="Zhang B."/>
            <person name="Ji P."/>
            <person name="Sakyi L.B."/>
            <person name="Cui X."/>
            <person name="Yuan T."/>
            <person name="Jiang B."/>
            <person name="Yang W."/>
            <person name="Lam T.T.-Y."/>
            <person name="Chang Q."/>
            <person name="Ding S."/>
            <person name="Wang X."/>
            <person name="Zhu J."/>
            <person name="Ruan X."/>
            <person name="Zhao L."/>
            <person name="Wei J."/>
            <person name="Que T."/>
            <person name="Du C."/>
            <person name="Cheng J."/>
            <person name="Dai P."/>
            <person name="Han X."/>
            <person name="Huang E."/>
            <person name="Gao Y."/>
            <person name="Liu J."/>
            <person name="Shao H."/>
            <person name="Ye R."/>
            <person name="Li L."/>
            <person name="Wei W."/>
            <person name="Wang X."/>
            <person name="Wang C."/>
            <person name="Yang T."/>
            <person name="Huo Q."/>
            <person name="Li W."/>
            <person name="Guo W."/>
            <person name="Chen H."/>
            <person name="Zhou L."/>
            <person name="Ni X."/>
            <person name="Tian J."/>
            <person name="Zhou Y."/>
            <person name="Sheng Y."/>
            <person name="Liu T."/>
            <person name="Pan Y."/>
            <person name="Xia L."/>
            <person name="Li J."/>
            <person name="Zhao F."/>
            <person name="Cao W."/>
        </authorList>
    </citation>
    <scope>NUCLEOTIDE SEQUENCE</scope>
    <source>
        <strain evidence="1">Dsil-2018</strain>
    </source>
</reference>
<keyword evidence="2" id="KW-1185">Reference proteome</keyword>
<gene>
    <name evidence="1" type="ORF">HPB49_005527</name>
</gene>
<dbReference type="Proteomes" id="UP000821865">
    <property type="component" value="Chromosome 1"/>
</dbReference>
<proteinExistence type="predicted"/>
<dbReference type="EMBL" id="CM023470">
    <property type="protein sequence ID" value="KAH7978450.1"/>
    <property type="molecule type" value="Genomic_DNA"/>
</dbReference>
<evidence type="ECO:0000313" key="1">
    <source>
        <dbReference type="EMBL" id="KAH7978450.1"/>
    </source>
</evidence>